<sequence length="330" mass="34528">MTFNALIVEKNDEGKTSASVQQITEDRLPEGNVTVAVDYSTLNYKDGLCVGPGGGLVRHYPHVPGIDFAGTVEASDDDRYSPGDKVVLTGWRVGEMHWGGYAQKARVNADWLVPLPDGLTTRQAMAVGTAGFTAMLAVMALEDHGLTTGNGEVLVTGAAGGVGSVATAILAAKGHDVAAVTGRPEQEDYLKSLGASRIVPRAELNETTKRPLEAETWAGCVDAVGGDMLARVLGQMKYGASVAAVGLAGGAGLPATVIPFLLRGVNLLGIDSVMQPYDNRLRAWEAIARDLPMDKLEAMIEPATLSDLPDLGRAILKGGVRGRVVVDVNA</sequence>
<protein>
    <submittedName>
        <fullName evidence="2">Oxidoreductase</fullName>
    </submittedName>
</protein>
<evidence type="ECO:0000313" key="3">
    <source>
        <dbReference type="Proteomes" id="UP000825009"/>
    </source>
</evidence>
<proteinExistence type="predicted"/>
<dbReference type="Pfam" id="PF00107">
    <property type="entry name" value="ADH_zinc_N"/>
    <property type="match status" value="1"/>
</dbReference>
<dbReference type="EMBL" id="CP079194">
    <property type="protein sequence ID" value="QXT38424.1"/>
    <property type="molecule type" value="Genomic_DNA"/>
</dbReference>
<dbReference type="KEGG" id="gce:KYE46_10735"/>
<dbReference type="InterPro" id="IPR051397">
    <property type="entry name" value="Zn-ADH-like_protein"/>
</dbReference>
<dbReference type="Proteomes" id="UP000825009">
    <property type="component" value="Chromosome"/>
</dbReference>
<dbReference type="InterPro" id="IPR020843">
    <property type="entry name" value="ER"/>
</dbReference>
<dbReference type="GO" id="GO:0043957">
    <property type="term" value="F:acryloyl-CoA reductase (NADPH) activity"/>
    <property type="evidence" value="ECO:0007669"/>
    <property type="project" value="TreeGrafter"/>
</dbReference>
<dbReference type="CDD" id="cd08288">
    <property type="entry name" value="MDR_yhdh"/>
    <property type="match status" value="1"/>
</dbReference>
<gene>
    <name evidence="2" type="ORF">KYE46_10735</name>
</gene>
<dbReference type="AlphaFoldDB" id="A0A8F6Y900"/>
<evidence type="ECO:0000313" key="2">
    <source>
        <dbReference type="EMBL" id="QXT38424.1"/>
    </source>
</evidence>
<dbReference type="InterPro" id="IPR013154">
    <property type="entry name" value="ADH-like_N"/>
</dbReference>
<dbReference type="NCBIfam" id="TIGR02823">
    <property type="entry name" value="oxido_YhdH"/>
    <property type="match status" value="1"/>
</dbReference>
<dbReference type="PANTHER" id="PTHR43677">
    <property type="entry name" value="SHORT-CHAIN DEHYDROGENASE/REDUCTASE"/>
    <property type="match status" value="1"/>
</dbReference>
<feature type="domain" description="Enoyl reductase (ER)" evidence="1">
    <location>
        <begin position="15"/>
        <end position="326"/>
    </location>
</feature>
<accession>A0A8F6Y900</accession>
<dbReference type="SMART" id="SM00829">
    <property type="entry name" value="PKS_ER"/>
    <property type="match status" value="1"/>
</dbReference>
<reference evidence="2 3" key="1">
    <citation type="submission" date="2021-07" db="EMBL/GenBank/DDBJ databases">
        <title>A novel Jannaschia species isolated from marine dinoflagellate Ceratoperidinium margalefii.</title>
        <authorList>
            <person name="Jiang Y."/>
            <person name="Li Z."/>
        </authorList>
    </citation>
    <scope>NUCLEOTIDE SEQUENCE [LARGE SCALE GENOMIC DNA]</scope>
    <source>
        <strain evidence="2 3">J12C1-MA-4</strain>
    </source>
</reference>
<dbReference type="InterPro" id="IPR014188">
    <property type="entry name" value="Acrylyl-CoA_reductase_AcuI"/>
</dbReference>
<name>A0A8F6Y900_9RHOB</name>
<dbReference type="InterPro" id="IPR013149">
    <property type="entry name" value="ADH-like_C"/>
</dbReference>
<dbReference type="Pfam" id="PF08240">
    <property type="entry name" value="ADH_N"/>
    <property type="match status" value="1"/>
</dbReference>
<organism evidence="2 3">
    <name type="scientific">Gymnodinialimonas ceratoperidinii</name>
    <dbReference type="NCBI Taxonomy" id="2856823"/>
    <lineage>
        <taxon>Bacteria</taxon>
        <taxon>Pseudomonadati</taxon>
        <taxon>Pseudomonadota</taxon>
        <taxon>Alphaproteobacteria</taxon>
        <taxon>Rhodobacterales</taxon>
        <taxon>Paracoccaceae</taxon>
        <taxon>Gymnodinialimonas</taxon>
    </lineage>
</organism>
<evidence type="ECO:0000259" key="1">
    <source>
        <dbReference type="SMART" id="SM00829"/>
    </source>
</evidence>
<keyword evidence="3" id="KW-1185">Reference proteome</keyword>
<dbReference type="PANTHER" id="PTHR43677:SF1">
    <property type="entry name" value="ACRYLYL-COA REDUCTASE ACUI-RELATED"/>
    <property type="match status" value="1"/>
</dbReference>
<dbReference type="RefSeq" id="WP_219000620.1">
    <property type="nucleotide sequence ID" value="NZ_CP079194.1"/>
</dbReference>